<sequence>MIESKPQTNISEREINNNKINWDKGTSSLKVVKDKSTITDLASFPTSLDKLKKDNDYVIQGTIIDLDEMTDYNENAMTKATILVDNVISGGNGIQDHTIKVVFTGGVTENSKSQQVYVNRVDAPIPEIGSKIITGIRTNRSQDTTDKKYAKYLKTNKLGGSDTFKISVPEYNIWVKNDGEKKYSLNNPELNGKKTSDSNKEIADKLQKLTDILNDKYNK</sequence>
<dbReference type="Proteomes" id="UP000036106">
    <property type="component" value="Chromosome"/>
</dbReference>
<dbReference type="KEGG" id="lgn:ABM34_01060"/>
<evidence type="ECO:0000313" key="2">
    <source>
        <dbReference type="Proteomes" id="UP000036106"/>
    </source>
</evidence>
<reference evidence="2" key="1">
    <citation type="submission" date="2015-07" db="EMBL/GenBank/DDBJ databases">
        <title>Lactobacillus ginsenosidimutans/EMML 3141/ whole genome sequencing.</title>
        <authorList>
            <person name="Kim M.K."/>
            <person name="Im W.-T."/>
            <person name="Srinivasan S."/>
            <person name="Lee J.-J."/>
        </authorList>
    </citation>
    <scope>NUCLEOTIDE SEQUENCE [LARGE SCALE GENOMIC DNA]</scope>
    <source>
        <strain evidence="2">EMML 3041</strain>
    </source>
</reference>
<protein>
    <submittedName>
        <fullName evidence="1">Uncharacterized protein</fullName>
    </submittedName>
</protein>
<dbReference type="PATRIC" id="fig|1007676.4.peg.223"/>
<proteinExistence type="predicted"/>
<dbReference type="RefSeq" id="WP_048702550.1">
    <property type="nucleotide sequence ID" value="NZ_CP012034.1"/>
</dbReference>
<evidence type="ECO:0000313" key="1">
    <source>
        <dbReference type="EMBL" id="AKP66275.1"/>
    </source>
</evidence>
<gene>
    <name evidence="1" type="ORF">ABM34_01060</name>
</gene>
<name>A0A0H4QXS3_9LACO</name>
<dbReference type="EMBL" id="CP012034">
    <property type="protein sequence ID" value="AKP66275.1"/>
    <property type="molecule type" value="Genomic_DNA"/>
</dbReference>
<dbReference type="OrthoDB" id="2315450at2"/>
<keyword evidence="2" id="KW-1185">Reference proteome</keyword>
<organism evidence="1 2">
    <name type="scientific">Companilactobacillus ginsenosidimutans</name>
    <dbReference type="NCBI Taxonomy" id="1007676"/>
    <lineage>
        <taxon>Bacteria</taxon>
        <taxon>Bacillati</taxon>
        <taxon>Bacillota</taxon>
        <taxon>Bacilli</taxon>
        <taxon>Lactobacillales</taxon>
        <taxon>Lactobacillaceae</taxon>
        <taxon>Companilactobacillus</taxon>
    </lineage>
</organism>
<accession>A0A0H4QXS3</accession>
<dbReference type="STRING" id="1007676.ABM34_01060"/>
<dbReference type="AlphaFoldDB" id="A0A0H4QXS3"/>